<evidence type="ECO:0000313" key="4">
    <source>
        <dbReference type="Proteomes" id="UP001595872"/>
    </source>
</evidence>
<evidence type="ECO:0000256" key="1">
    <source>
        <dbReference type="SAM" id="MobiDB-lite"/>
    </source>
</evidence>
<organism evidence="3 4">
    <name type="scientific">Actinomadura gamaensis</name>
    <dbReference type="NCBI Taxonomy" id="1763541"/>
    <lineage>
        <taxon>Bacteria</taxon>
        <taxon>Bacillati</taxon>
        <taxon>Actinomycetota</taxon>
        <taxon>Actinomycetes</taxon>
        <taxon>Streptosporangiales</taxon>
        <taxon>Thermomonosporaceae</taxon>
        <taxon>Actinomadura</taxon>
    </lineage>
</organism>
<keyword evidence="3" id="KW-0223">Dioxygenase</keyword>
<dbReference type="Pfam" id="PF12973">
    <property type="entry name" value="Cupin_7"/>
    <property type="match status" value="1"/>
</dbReference>
<sequence>MTETITVGHVHDDDLPWVQAGPVGLKVLRASSDTWVVRNRFPAGFQLPKHKHTGGVHAHTFSGRWRYAEYGIDYVAGTFIYEPPGSVHTLMVLEDDTEILFVIQGVFIEYAPTEGEQSATVDDGREPWRTRDDGASEDRNIEFDETGQISGVVDAESTLNAYLALCDAAGLPRPTGILR</sequence>
<dbReference type="GO" id="GO:0051213">
    <property type="term" value="F:dioxygenase activity"/>
    <property type="evidence" value="ECO:0007669"/>
    <property type="project" value="UniProtKB-KW"/>
</dbReference>
<dbReference type="RefSeq" id="WP_378259492.1">
    <property type="nucleotide sequence ID" value="NZ_JBHSIT010000008.1"/>
</dbReference>
<dbReference type="SUPFAM" id="SSF51182">
    <property type="entry name" value="RmlC-like cupins"/>
    <property type="match status" value="1"/>
</dbReference>
<reference evidence="4" key="1">
    <citation type="journal article" date="2019" name="Int. J. Syst. Evol. Microbiol.">
        <title>The Global Catalogue of Microorganisms (GCM) 10K type strain sequencing project: providing services to taxonomists for standard genome sequencing and annotation.</title>
        <authorList>
            <consortium name="The Broad Institute Genomics Platform"/>
            <consortium name="The Broad Institute Genome Sequencing Center for Infectious Disease"/>
            <person name="Wu L."/>
            <person name="Ma J."/>
        </authorList>
    </citation>
    <scope>NUCLEOTIDE SEQUENCE [LARGE SCALE GENOMIC DNA]</scope>
    <source>
        <strain evidence="4">KLKA75</strain>
    </source>
</reference>
<dbReference type="Gene3D" id="2.60.120.10">
    <property type="entry name" value="Jelly Rolls"/>
    <property type="match status" value="1"/>
</dbReference>
<dbReference type="InterPro" id="IPR011051">
    <property type="entry name" value="RmlC_Cupin_sf"/>
</dbReference>
<name>A0ABV9U5N1_9ACTN</name>
<dbReference type="Proteomes" id="UP001595872">
    <property type="component" value="Unassembled WGS sequence"/>
</dbReference>
<feature type="compositionally biased region" description="Basic and acidic residues" evidence="1">
    <location>
        <begin position="122"/>
        <end position="137"/>
    </location>
</feature>
<dbReference type="EMBL" id="JBHSIT010000008">
    <property type="protein sequence ID" value="MFC4910838.1"/>
    <property type="molecule type" value="Genomic_DNA"/>
</dbReference>
<comment type="caution">
    <text evidence="3">The sequence shown here is derived from an EMBL/GenBank/DDBJ whole genome shotgun (WGS) entry which is preliminary data.</text>
</comment>
<dbReference type="InterPro" id="IPR014710">
    <property type="entry name" value="RmlC-like_jellyroll"/>
</dbReference>
<evidence type="ECO:0000259" key="2">
    <source>
        <dbReference type="Pfam" id="PF12973"/>
    </source>
</evidence>
<dbReference type="CDD" id="cd20302">
    <property type="entry name" value="cupin_DAD"/>
    <property type="match status" value="1"/>
</dbReference>
<keyword evidence="4" id="KW-1185">Reference proteome</keyword>
<gene>
    <name evidence="3" type="ORF">ACFPCY_26240</name>
</gene>
<keyword evidence="3" id="KW-0560">Oxidoreductase</keyword>
<dbReference type="InterPro" id="IPR025979">
    <property type="entry name" value="ChrR-like_cupin_dom"/>
</dbReference>
<feature type="region of interest" description="Disordered" evidence="1">
    <location>
        <begin position="115"/>
        <end position="137"/>
    </location>
</feature>
<accession>A0ABV9U5N1</accession>
<protein>
    <submittedName>
        <fullName evidence="3">2,4'-dihydroxyacetophenone dioxygenase family protein</fullName>
    </submittedName>
</protein>
<feature type="domain" description="ChrR-like cupin" evidence="2">
    <location>
        <begin position="10"/>
        <end position="106"/>
    </location>
</feature>
<evidence type="ECO:0000313" key="3">
    <source>
        <dbReference type="EMBL" id="MFC4910838.1"/>
    </source>
</evidence>
<proteinExistence type="predicted"/>